<proteinExistence type="predicted"/>
<dbReference type="EMBL" id="JBEXIP010000012">
    <property type="protein sequence ID" value="MET8434522.1"/>
    <property type="molecule type" value="Genomic_DNA"/>
</dbReference>
<accession>A0ABV2U9K6</accession>
<dbReference type="PANTHER" id="PTHR41700:SF1">
    <property type="entry name" value="N-ACETYLTRANSFERASE DOMAIN-CONTAINING PROTEIN"/>
    <property type="match status" value="1"/>
</dbReference>
<gene>
    <name evidence="1" type="ORF">ABZV61_17305</name>
</gene>
<dbReference type="SUPFAM" id="SSF55729">
    <property type="entry name" value="Acyl-CoA N-acyltransferases (Nat)"/>
    <property type="match status" value="1"/>
</dbReference>
<dbReference type="RefSeq" id="WP_356497907.1">
    <property type="nucleotide sequence ID" value="NZ_JBEXEF010000126.1"/>
</dbReference>
<dbReference type="Gene3D" id="3.40.630.30">
    <property type="match status" value="1"/>
</dbReference>
<protein>
    <recommendedName>
        <fullName evidence="3">N-acetyltransferase domain-containing protein</fullName>
    </recommendedName>
</protein>
<organism evidence="1 2">
    <name type="scientific">Streptomyces sp. 900116325</name>
    <dbReference type="NCBI Taxonomy" id="3154295"/>
    <lineage>
        <taxon>Bacteria</taxon>
        <taxon>Bacillati</taxon>
        <taxon>Actinomycetota</taxon>
        <taxon>Actinomycetes</taxon>
        <taxon>Kitasatosporales</taxon>
        <taxon>Streptomycetaceae</taxon>
        <taxon>Streptomyces</taxon>
    </lineage>
</organism>
<dbReference type="InterPro" id="IPR016181">
    <property type="entry name" value="Acyl_CoA_acyltransferase"/>
</dbReference>
<evidence type="ECO:0000313" key="1">
    <source>
        <dbReference type="EMBL" id="MET8434522.1"/>
    </source>
</evidence>
<sequence>MAAEPALVVRDVEGPAAMAACIGLYAEVMGLRPSDGGLNPRLLTALQSNGGIVVAAYEGDGDRTRPVGFAYSFLAREGGGELFQFSQLAVVARHLQGQGVGRLLKHAQRERTLAMGLTRIRWSYDPLKTRNAHFNLDVLGGRVRVLKPSMYGGEGFGDDAGEPTDRFLLDWDLTQPAMVQPGLPERAWRPGECLAHGDDLLIAVPARWDLHRTVIGAAAAAALRTSLRETFIEALTTHVGVSCLRVTDDLAVYRFVPRGTDQEGAS</sequence>
<keyword evidence="2" id="KW-1185">Reference proteome</keyword>
<comment type="caution">
    <text evidence="1">The sequence shown here is derived from an EMBL/GenBank/DDBJ whole genome shotgun (WGS) entry which is preliminary data.</text>
</comment>
<evidence type="ECO:0008006" key="3">
    <source>
        <dbReference type="Google" id="ProtNLM"/>
    </source>
</evidence>
<name>A0ABV2U9K6_9ACTN</name>
<dbReference type="InterPro" id="IPR038764">
    <property type="entry name" value="GNAT_N_AcTrfase_prd"/>
</dbReference>
<dbReference type="PANTHER" id="PTHR41700">
    <property type="entry name" value="GCN5-RELATED N-ACETYLTRANSFERASE"/>
    <property type="match status" value="1"/>
</dbReference>
<reference evidence="1 2" key="1">
    <citation type="submission" date="2024-06" db="EMBL/GenBank/DDBJ databases">
        <title>The Natural Products Discovery Center: Release of the First 8490 Sequenced Strains for Exploring Actinobacteria Biosynthetic Diversity.</title>
        <authorList>
            <person name="Kalkreuter E."/>
            <person name="Kautsar S.A."/>
            <person name="Yang D."/>
            <person name="Bader C.D."/>
            <person name="Teijaro C.N."/>
            <person name="Fluegel L."/>
            <person name="Davis C.M."/>
            <person name="Simpson J.R."/>
            <person name="Lauterbach L."/>
            <person name="Steele A.D."/>
            <person name="Gui C."/>
            <person name="Meng S."/>
            <person name="Li G."/>
            <person name="Viehrig K."/>
            <person name="Ye F."/>
            <person name="Su P."/>
            <person name="Kiefer A.F."/>
            <person name="Nichols A."/>
            <person name="Cepeda A.J."/>
            <person name="Yan W."/>
            <person name="Fan B."/>
            <person name="Jiang Y."/>
            <person name="Adhikari A."/>
            <person name="Zheng C.-J."/>
            <person name="Schuster L."/>
            <person name="Cowan T.M."/>
            <person name="Smanski M.J."/>
            <person name="Chevrette M.G."/>
            <person name="De Carvalho L.P.S."/>
            <person name="Shen B."/>
        </authorList>
    </citation>
    <scope>NUCLEOTIDE SEQUENCE [LARGE SCALE GENOMIC DNA]</scope>
    <source>
        <strain evidence="1 2">NPDC005137</strain>
    </source>
</reference>
<dbReference type="Proteomes" id="UP001550044">
    <property type="component" value="Unassembled WGS sequence"/>
</dbReference>
<evidence type="ECO:0000313" key="2">
    <source>
        <dbReference type="Proteomes" id="UP001550044"/>
    </source>
</evidence>